<accession>A0A6L6PTY7</accession>
<feature type="transmembrane region" description="Helical" evidence="1">
    <location>
        <begin position="167"/>
        <end position="186"/>
    </location>
</feature>
<dbReference type="OrthoDB" id="5916863at2"/>
<evidence type="ECO:0000313" key="3">
    <source>
        <dbReference type="Proteomes" id="UP000484015"/>
    </source>
</evidence>
<keyword evidence="1" id="KW-0472">Membrane</keyword>
<gene>
    <name evidence="2" type="ORF">GM668_02380</name>
</gene>
<evidence type="ECO:0000313" key="2">
    <source>
        <dbReference type="EMBL" id="MTW00927.1"/>
    </source>
</evidence>
<keyword evidence="1" id="KW-0812">Transmembrane</keyword>
<evidence type="ECO:0000256" key="1">
    <source>
        <dbReference type="SAM" id="Phobius"/>
    </source>
</evidence>
<feature type="transmembrane region" description="Helical" evidence="1">
    <location>
        <begin position="17"/>
        <end position="35"/>
    </location>
</feature>
<comment type="caution">
    <text evidence="2">The sequence shown here is derived from an EMBL/GenBank/DDBJ whole genome shotgun (WGS) entry which is preliminary data.</text>
</comment>
<dbReference type="AlphaFoldDB" id="A0A6L6PTY7"/>
<name>A0A6L6PTY7_9BURK</name>
<proteinExistence type="predicted"/>
<dbReference type="Proteomes" id="UP000484015">
    <property type="component" value="Unassembled WGS sequence"/>
</dbReference>
<sequence length="313" mass="35478">MAAIYAAAFNRHHLPDWMLLADFSISLPLLHYLLFRPSLKRWLFRWFQLTSLGIILGHFIIPESSRVIWPMLEKVRTAATGLLIPVELAVMSMIAYSVWKLAKLDGNIDRALQDGITRKLGTTVSSHLALWEARIWLYALYKPINASYAGRQHFTYAKQNSNASNQLGFIIAILFELPLAHMLLHFIWSPKAAWIATALTAWSMVYLISEYRATLVRPVSIDSEHLYIRCGTLSVDTVIPWHQIRSIGKTTEQVRRQPGVRRYKQMGAINISIQLQPNVQLPDFLGRAQPLTAIYLGLDDPDGFIQAASVNVG</sequence>
<protein>
    <submittedName>
        <fullName evidence="2">Uncharacterized protein</fullName>
    </submittedName>
</protein>
<keyword evidence="3" id="KW-1185">Reference proteome</keyword>
<feature type="transmembrane region" description="Helical" evidence="1">
    <location>
        <begin position="42"/>
        <end position="61"/>
    </location>
</feature>
<dbReference type="EMBL" id="WNLA01000001">
    <property type="protein sequence ID" value="MTW00927.1"/>
    <property type="molecule type" value="Genomic_DNA"/>
</dbReference>
<keyword evidence="1" id="KW-1133">Transmembrane helix</keyword>
<feature type="transmembrane region" description="Helical" evidence="1">
    <location>
        <begin position="192"/>
        <end position="209"/>
    </location>
</feature>
<dbReference type="RefSeq" id="WP_155437306.1">
    <property type="nucleotide sequence ID" value="NZ_WNLA01000001.1"/>
</dbReference>
<organism evidence="2 3">
    <name type="scientific">Pseudoduganella ginsengisoli</name>
    <dbReference type="NCBI Taxonomy" id="1462440"/>
    <lineage>
        <taxon>Bacteria</taxon>
        <taxon>Pseudomonadati</taxon>
        <taxon>Pseudomonadota</taxon>
        <taxon>Betaproteobacteria</taxon>
        <taxon>Burkholderiales</taxon>
        <taxon>Oxalobacteraceae</taxon>
        <taxon>Telluria group</taxon>
        <taxon>Pseudoduganella</taxon>
    </lineage>
</organism>
<reference evidence="2 3" key="1">
    <citation type="submission" date="2019-11" db="EMBL/GenBank/DDBJ databases">
        <title>Type strains purchased from KCTC, JCM and DSMZ.</title>
        <authorList>
            <person name="Lu H."/>
        </authorList>
    </citation>
    <scope>NUCLEOTIDE SEQUENCE [LARGE SCALE GENOMIC DNA]</scope>
    <source>
        <strain evidence="2 3">KCTC 42409</strain>
    </source>
</reference>
<feature type="transmembrane region" description="Helical" evidence="1">
    <location>
        <begin position="81"/>
        <end position="99"/>
    </location>
</feature>